<comment type="similarity">
    <text evidence="4">Belongs to the radical SAM superfamily. KamA family.</text>
</comment>
<evidence type="ECO:0000256" key="2">
    <source>
        <dbReference type="ARBA" id="ARBA00001933"/>
    </source>
</evidence>
<dbReference type="PANTHER" id="PTHR30538:SF1">
    <property type="entry name" value="L-LYSINE 2,3-AMINOMUTASE"/>
    <property type="match status" value="1"/>
</dbReference>
<dbReference type="Gene3D" id="3.20.20.70">
    <property type="entry name" value="Aldolase class I"/>
    <property type="match status" value="1"/>
</dbReference>
<organism evidence="15 16">
    <name type="scientific">Stieleria magnilauensis</name>
    <dbReference type="NCBI Taxonomy" id="2527963"/>
    <lineage>
        <taxon>Bacteria</taxon>
        <taxon>Pseudomonadati</taxon>
        <taxon>Planctomycetota</taxon>
        <taxon>Planctomycetia</taxon>
        <taxon>Pirellulales</taxon>
        <taxon>Pirellulaceae</taxon>
        <taxon>Stieleria</taxon>
    </lineage>
</organism>
<dbReference type="InterPro" id="IPR058240">
    <property type="entry name" value="rSAM_sf"/>
</dbReference>
<protein>
    <recommendedName>
        <fullName evidence="5">L-lysine 2,3-aminomutase</fullName>
    </recommendedName>
    <alternativeName>
        <fullName evidence="13">EF-P post-translational modification enzyme B</fullName>
    </alternativeName>
</protein>
<dbReference type="PIRSF" id="PIRSF004911">
    <property type="entry name" value="DUF160"/>
    <property type="match status" value="1"/>
</dbReference>
<dbReference type="RefSeq" id="WP_145217428.1">
    <property type="nucleotide sequence ID" value="NZ_CP036432.1"/>
</dbReference>
<evidence type="ECO:0000256" key="5">
    <source>
        <dbReference type="ARBA" id="ARBA00022363"/>
    </source>
</evidence>
<keyword evidence="8" id="KW-0479">Metal-binding</keyword>
<reference evidence="15 16" key="1">
    <citation type="submission" date="2019-02" db="EMBL/GenBank/DDBJ databases">
        <title>Deep-cultivation of Planctomycetes and their phenomic and genomic characterization uncovers novel biology.</title>
        <authorList>
            <person name="Wiegand S."/>
            <person name="Jogler M."/>
            <person name="Boedeker C."/>
            <person name="Pinto D."/>
            <person name="Vollmers J."/>
            <person name="Rivas-Marin E."/>
            <person name="Kohn T."/>
            <person name="Peeters S.H."/>
            <person name="Heuer A."/>
            <person name="Rast P."/>
            <person name="Oberbeckmann S."/>
            <person name="Bunk B."/>
            <person name="Jeske O."/>
            <person name="Meyerdierks A."/>
            <person name="Storesund J.E."/>
            <person name="Kallscheuer N."/>
            <person name="Luecker S."/>
            <person name="Lage O.M."/>
            <person name="Pohl T."/>
            <person name="Merkel B.J."/>
            <person name="Hornburger P."/>
            <person name="Mueller R.-W."/>
            <person name="Bruemmer F."/>
            <person name="Labrenz M."/>
            <person name="Spormann A.M."/>
            <person name="Op den Camp H."/>
            <person name="Overmann J."/>
            <person name="Amann R."/>
            <person name="Jetten M.S.M."/>
            <person name="Mascher T."/>
            <person name="Medema M.H."/>
            <person name="Devos D.P."/>
            <person name="Kaster A.-K."/>
            <person name="Ovreas L."/>
            <person name="Rohde M."/>
            <person name="Galperin M.Y."/>
            <person name="Jogler C."/>
        </authorList>
    </citation>
    <scope>NUCLEOTIDE SEQUENCE [LARGE SCALE GENOMIC DNA]</scope>
    <source>
        <strain evidence="15 16">TBK1r</strain>
    </source>
</reference>
<gene>
    <name evidence="15" type="primary">epmB</name>
    <name evidence="15" type="ORF">TBK1r_53980</name>
</gene>
<evidence type="ECO:0000256" key="1">
    <source>
        <dbReference type="ARBA" id="ARBA00001352"/>
    </source>
</evidence>
<evidence type="ECO:0000256" key="11">
    <source>
        <dbReference type="ARBA" id="ARBA00023014"/>
    </source>
</evidence>
<evidence type="ECO:0000256" key="8">
    <source>
        <dbReference type="ARBA" id="ARBA00022723"/>
    </source>
</evidence>
<feature type="domain" description="Radical SAM core" evidence="14">
    <location>
        <begin position="117"/>
        <end position="329"/>
    </location>
</feature>
<keyword evidence="9" id="KW-0663">Pyridoxal phosphate</keyword>
<evidence type="ECO:0000313" key="16">
    <source>
        <dbReference type="Proteomes" id="UP000318081"/>
    </source>
</evidence>
<keyword evidence="16" id="KW-1185">Reference proteome</keyword>
<keyword evidence="7" id="KW-0949">S-adenosyl-L-methionine</keyword>
<evidence type="ECO:0000256" key="4">
    <source>
        <dbReference type="ARBA" id="ARBA00008703"/>
    </source>
</evidence>
<keyword evidence="10" id="KW-0408">Iron</keyword>
<dbReference type="EMBL" id="CP036432">
    <property type="protein sequence ID" value="QDV86379.1"/>
    <property type="molecule type" value="Genomic_DNA"/>
</dbReference>
<comment type="cofactor">
    <cofactor evidence="3">
        <name>[4Fe-4S] cluster</name>
        <dbReference type="ChEBI" id="CHEBI:49883"/>
    </cofactor>
</comment>
<dbReference type="SFLD" id="SFLDF00314">
    <property type="entry name" value="L-lysine_2_3-aminomutase_(yjeK"/>
    <property type="match status" value="1"/>
</dbReference>
<name>A0ABX5Y2V4_9BACT</name>
<evidence type="ECO:0000256" key="13">
    <source>
        <dbReference type="ARBA" id="ARBA00030756"/>
    </source>
</evidence>
<proteinExistence type="inferred from homology"/>
<dbReference type="InterPro" id="IPR003739">
    <property type="entry name" value="Lys_aminomutase/Glu_NH3_mut"/>
</dbReference>
<evidence type="ECO:0000313" key="15">
    <source>
        <dbReference type="EMBL" id="QDV86379.1"/>
    </source>
</evidence>
<evidence type="ECO:0000256" key="9">
    <source>
        <dbReference type="ARBA" id="ARBA00022898"/>
    </source>
</evidence>
<evidence type="ECO:0000256" key="12">
    <source>
        <dbReference type="ARBA" id="ARBA00023235"/>
    </source>
</evidence>
<dbReference type="InterPro" id="IPR022462">
    <property type="entry name" value="EpmB"/>
</dbReference>
<comment type="catalytic activity">
    <reaction evidence="1">
        <text>L-lysine = D-beta-lysine</text>
        <dbReference type="Rhea" id="RHEA:44148"/>
        <dbReference type="ChEBI" id="CHEBI:32551"/>
        <dbReference type="ChEBI" id="CHEBI:84138"/>
    </reaction>
</comment>
<dbReference type="Pfam" id="PF04055">
    <property type="entry name" value="Radical_SAM"/>
    <property type="match status" value="1"/>
</dbReference>
<accession>A0ABX5Y2V4</accession>
<dbReference type="CDD" id="cd01335">
    <property type="entry name" value="Radical_SAM"/>
    <property type="match status" value="1"/>
</dbReference>
<evidence type="ECO:0000259" key="14">
    <source>
        <dbReference type="PROSITE" id="PS51918"/>
    </source>
</evidence>
<comment type="cofactor">
    <cofactor evidence="2">
        <name>pyridoxal 5'-phosphate</name>
        <dbReference type="ChEBI" id="CHEBI:597326"/>
    </cofactor>
</comment>
<dbReference type="SUPFAM" id="SSF102114">
    <property type="entry name" value="Radical SAM enzymes"/>
    <property type="match status" value="1"/>
</dbReference>
<keyword evidence="6" id="KW-0004">4Fe-4S</keyword>
<dbReference type="Proteomes" id="UP000318081">
    <property type="component" value="Chromosome"/>
</dbReference>
<dbReference type="PANTHER" id="PTHR30538">
    <property type="entry name" value="LYSINE 2,3-AMINOMUTASE-RELATED"/>
    <property type="match status" value="1"/>
</dbReference>
<dbReference type="PROSITE" id="PS51918">
    <property type="entry name" value="RADICAL_SAM"/>
    <property type="match status" value="1"/>
</dbReference>
<evidence type="ECO:0000256" key="10">
    <source>
        <dbReference type="ARBA" id="ARBA00023004"/>
    </source>
</evidence>
<dbReference type="InterPro" id="IPR013785">
    <property type="entry name" value="Aldolase_TIM"/>
</dbReference>
<evidence type="ECO:0000256" key="3">
    <source>
        <dbReference type="ARBA" id="ARBA00001966"/>
    </source>
</evidence>
<dbReference type="SFLD" id="SFLDS00029">
    <property type="entry name" value="Radical_SAM"/>
    <property type="match status" value="1"/>
</dbReference>
<dbReference type="NCBIfam" id="TIGR00238">
    <property type="entry name" value="KamA family radical SAM protein"/>
    <property type="match status" value="1"/>
</dbReference>
<keyword evidence="11" id="KW-0411">Iron-sulfur</keyword>
<dbReference type="NCBIfam" id="TIGR03821">
    <property type="entry name" value="EFP_modif_epmB"/>
    <property type="match status" value="1"/>
</dbReference>
<dbReference type="GO" id="GO:0016853">
    <property type="term" value="F:isomerase activity"/>
    <property type="evidence" value="ECO:0007669"/>
    <property type="project" value="UniProtKB-KW"/>
</dbReference>
<evidence type="ECO:0000256" key="7">
    <source>
        <dbReference type="ARBA" id="ARBA00022691"/>
    </source>
</evidence>
<evidence type="ECO:0000256" key="6">
    <source>
        <dbReference type="ARBA" id="ARBA00022485"/>
    </source>
</evidence>
<sequence>MSPSDCSPTATAPKNGARCFAANPRQVGWQTAMKRAIRSQSELRRLLGLAADPQAERAEAFPTFVPLELVSRITPGDPDDPILRQVLATADELAERPGFVSDPVGDLPAQRGGGLLHKYDGRALIVTHGACAVHCRYCFRREFPYLENGSRKQSWAPALQYIQDDESIEEVLLSGGDPLTLTDDVLAELIDRIEAIDHVRRLRIHTRLPIAIPQRVTAELVDRLDHSRLAVWVVVHSNHAQEIDFRVVAALDRLRRAGISVLNQAVLLAGVNDSVDALASLSLKLVDSGVVPYYLHQLDRVRGAGHFWVDIERGKQLLEQLRARLPGYAVPKYVIEQAGENSKTPIA</sequence>
<dbReference type="InterPro" id="IPR007197">
    <property type="entry name" value="rSAM"/>
</dbReference>
<keyword evidence="12 15" id="KW-0413">Isomerase</keyword>
<dbReference type="SFLD" id="SFLDG01070">
    <property type="entry name" value="PLP-dependent"/>
    <property type="match status" value="1"/>
</dbReference>